<evidence type="ECO:0000256" key="1">
    <source>
        <dbReference type="SAM" id="MobiDB-lite"/>
    </source>
</evidence>
<dbReference type="Proteomes" id="UP000620104">
    <property type="component" value="Unassembled WGS sequence"/>
</dbReference>
<dbReference type="EMBL" id="BLZA01000023">
    <property type="protein sequence ID" value="GHJ87713.1"/>
    <property type="molecule type" value="Genomic_DNA"/>
</dbReference>
<reference evidence="2" key="1">
    <citation type="submission" date="2020-07" db="EMBL/GenBank/DDBJ databases">
        <title>Draft Genome Sequence of a Deep-Sea Yeast, Naganishia (Cryptococcus) liquefaciens strain N6.</title>
        <authorList>
            <person name="Han Y.W."/>
            <person name="Kajitani R."/>
            <person name="Morimoto H."/>
            <person name="Parhat M."/>
            <person name="Tsubouchi H."/>
            <person name="Bakenova O."/>
            <person name="Ogata M."/>
            <person name="Argunhan B."/>
            <person name="Aoki R."/>
            <person name="Kajiwara S."/>
            <person name="Itoh T."/>
            <person name="Iwasaki H."/>
        </authorList>
    </citation>
    <scope>NUCLEOTIDE SEQUENCE</scope>
    <source>
        <strain evidence="2">N6</strain>
    </source>
</reference>
<comment type="caution">
    <text evidence="2">The sequence shown here is derived from an EMBL/GenBank/DDBJ whole genome shotgun (WGS) entry which is preliminary data.</text>
</comment>
<keyword evidence="3" id="KW-1185">Reference proteome</keyword>
<dbReference type="AlphaFoldDB" id="A0A8H3YFW9"/>
<evidence type="ECO:0000313" key="2">
    <source>
        <dbReference type="EMBL" id="GHJ87713.1"/>
    </source>
</evidence>
<feature type="region of interest" description="Disordered" evidence="1">
    <location>
        <begin position="209"/>
        <end position="234"/>
    </location>
</feature>
<accession>A0A8H3YFW9</accession>
<organism evidence="2 3">
    <name type="scientific">Naganishia liquefaciens</name>
    <dbReference type="NCBI Taxonomy" id="104408"/>
    <lineage>
        <taxon>Eukaryota</taxon>
        <taxon>Fungi</taxon>
        <taxon>Dikarya</taxon>
        <taxon>Basidiomycota</taxon>
        <taxon>Agaricomycotina</taxon>
        <taxon>Tremellomycetes</taxon>
        <taxon>Filobasidiales</taxon>
        <taxon>Filobasidiaceae</taxon>
        <taxon>Naganishia</taxon>
    </lineage>
</organism>
<gene>
    <name evidence="2" type="ORF">NliqN6_4115</name>
</gene>
<proteinExistence type="predicted"/>
<protein>
    <submittedName>
        <fullName evidence="2">Uncharacterized protein</fullName>
    </submittedName>
</protein>
<dbReference type="OrthoDB" id="2306919at2759"/>
<evidence type="ECO:0000313" key="3">
    <source>
        <dbReference type="Proteomes" id="UP000620104"/>
    </source>
</evidence>
<feature type="compositionally biased region" description="Gly residues" evidence="1">
    <location>
        <begin position="225"/>
        <end position="234"/>
    </location>
</feature>
<sequence>MSIPQFVEELLASPPIPCVIPGHIQSNKGYKPEAASQIANALFHPAVEVACHLLNGDLYSAHFLARKMQNDPWGQWLHSILHRYEGDLCNSKAWTNGIDEDILAQCPLYQGDFKSDKPAHAAAFMLIDQVGLAGRGLEPAVLRKQYGDKNIKWPESAPSEQELVDEQKRLEGTNGKEEVNARCWKEICWLTRHMGEMYGWERNVEGTAGYTESTDEQKEISRKMVGGGEGIRKF</sequence>
<name>A0A8H3YFW9_9TREE</name>